<keyword evidence="1" id="KW-1133">Transmembrane helix</keyword>
<dbReference type="InterPro" id="IPR013783">
    <property type="entry name" value="Ig-like_fold"/>
</dbReference>
<name>A0ABV1IHB6_9ACTN</name>
<dbReference type="InterPro" id="IPR008966">
    <property type="entry name" value="Adhesion_dom_sf"/>
</dbReference>
<evidence type="ECO:0000313" key="4">
    <source>
        <dbReference type="EMBL" id="MEQ2638295.1"/>
    </source>
</evidence>
<accession>A0ABV1IHB6</accession>
<evidence type="ECO:0000313" key="5">
    <source>
        <dbReference type="Proteomes" id="UP001478817"/>
    </source>
</evidence>
<dbReference type="SUPFAM" id="SSF49401">
    <property type="entry name" value="Bacterial adhesins"/>
    <property type="match status" value="1"/>
</dbReference>
<evidence type="ECO:0000259" key="3">
    <source>
        <dbReference type="Pfam" id="PF17802"/>
    </source>
</evidence>
<comment type="caution">
    <text evidence="4">The sequence shown here is derived from an EMBL/GenBank/DDBJ whole genome shotgun (WGS) entry which is preliminary data.</text>
</comment>
<dbReference type="InterPro" id="IPR022464">
    <property type="entry name" value="Strep_pil_isopept_link"/>
</dbReference>
<dbReference type="InterPro" id="IPR041033">
    <property type="entry name" value="SpaA_PFL_dom_1"/>
</dbReference>
<proteinExistence type="predicted"/>
<keyword evidence="1" id="KW-0472">Membrane</keyword>
<keyword evidence="5" id="KW-1185">Reference proteome</keyword>
<evidence type="ECO:0000256" key="1">
    <source>
        <dbReference type="SAM" id="Phobius"/>
    </source>
</evidence>
<gene>
    <name evidence="4" type="ORF">AAAT05_08075</name>
</gene>
<dbReference type="Pfam" id="PF17802">
    <property type="entry name" value="SpaA"/>
    <property type="match status" value="1"/>
</dbReference>
<feature type="transmembrane region" description="Helical" evidence="1">
    <location>
        <begin position="853"/>
        <end position="871"/>
    </location>
</feature>
<dbReference type="RefSeq" id="WP_349182960.1">
    <property type="nucleotide sequence ID" value="NZ_JBBNGS010000015.1"/>
</dbReference>
<feature type="domain" description="SpaA-like prealbumin fold" evidence="3">
    <location>
        <begin position="593"/>
        <end position="676"/>
    </location>
</feature>
<evidence type="ECO:0000259" key="2">
    <source>
        <dbReference type="Pfam" id="PF12892"/>
    </source>
</evidence>
<dbReference type="Gene3D" id="2.60.40.3050">
    <property type="match status" value="1"/>
</dbReference>
<feature type="domain" description="Streptococcal pilin isopeptide linkage" evidence="2">
    <location>
        <begin position="730"/>
        <end position="840"/>
    </location>
</feature>
<dbReference type="Gene3D" id="2.60.40.10">
    <property type="entry name" value="Immunoglobulins"/>
    <property type="match status" value="1"/>
</dbReference>
<dbReference type="Pfam" id="PF12892">
    <property type="entry name" value="FctA"/>
    <property type="match status" value="1"/>
</dbReference>
<dbReference type="InterPro" id="IPR038174">
    <property type="entry name" value="Strep_pil_link_sf"/>
</dbReference>
<dbReference type="NCBIfam" id="TIGR03786">
    <property type="entry name" value="strep_pil_rpt"/>
    <property type="match status" value="1"/>
</dbReference>
<dbReference type="Proteomes" id="UP001478817">
    <property type="component" value="Unassembled WGS sequence"/>
</dbReference>
<reference evidence="4 5" key="1">
    <citation type="submission" date="2024-04" db="EMBL/GenBank/DDBJ databases">
        <title>Human intestinal bacterial collection.</title>
        <authorList>
            <person name="Pauvert C."/>
            <person name="Hitch T.C.A."/>
            <person name="Clavel T."/>
        </authorList>
    </citation>
    <scope>NUCLEOTIDE SEQUENCE [LARGE SCALE GENOMIC DNA]</scope>
    <source>
        <strain evidence="4 5">CLA-AA-H197</strain>
    </source>
</reference>
<organism evidence="4 5">
    <name type="scientific">Paratractidigestivibacter faecalis</name>
    <dbReference type="NCBI Taxonomy" id="2292441"/>
    <lineage>
        <taxon>Bacteria</taxon>
        <taxon>Bacillati</taxon>
        <taxon>Actinomycetota</taxon>
        <taxon>Coriobacteriia</taxon>
        <taxon>Coriobacteriales</taxon>
        <taxon>Atopobiaceae</taxon>
        <taxon>Paratractidigestivibacter</taxon>
    </lineage>
</organism>
<dbReference type="EMBL" id="JBBNGS010000015">
    <property type="protein sequence ID" value="MEQ2638295.1"/>
    <property type="molecule type" value="Genomic_DNA"/>
</dbReference>
<keyword evidence="1" id="KW-0812">Transmembrane</keyword>
<protein>
    <submittedName>
        <fullName evidence="4">FctA domain-containing protein</fullName>
    </submittedName>
</protein>
<sequence>MFTDTLDGKQTYTGSYTVYKGGSGSEVLATGGLDPSQNTFTYAFPTDLADKYAIYRIVYHTKMKDTTSYDTVRNNATIEREGSVSGAGEGSFTPQLAGTPITKRLVSSDEAATTGRATWETRVALKAIVNAVHPEWVRVYDTFQSAWSQKLGVDESSITIKIGDTVLVRGTDWSPTASYPGNGTKKNYDLNIYVNDKVKAALENEDYAVITYTTTSEALSGWYSNFASVGAPGLKLQRPYTDPVMYVVNQEATPAVEKPEAESKVTWDGDFDWSAVDGTDEKGAWVVDWTVYANRQRGNKGANGEFEYYGAGKLSGASLNIVDTLPDGMSYVSGSAKYTLVQNPYDQHTGLGRGSEAKTVVSDQSLAAGDVSGSGNTVTFSIPTTALGNFAGYAKLTYKTAVKRGAHDATTNEVRFTNSASAESGDKKFDSGSGTVTIKNNVIEKTSEQLGNSNRIKYTILVNESAVDLKAVSDFLELVDVMDAKCTLVPSTLKVYEQGGNVVWKELSKNDYSSKMEQVESDGGTRTRLTLTVPDNKYLKVEYEVIPSGNPGDKVSLSNTARLTGVTEGLATDEKIWTVKSASATAGGNGFGITMTKYDAQQVGATLKGAEFTLYKVDVGRAATDGVENARTRFQTDVTNANGKISFGTSGNAMADCVLYQLVETGAPEGYAAAEPTWIMLKGNAPDDVYQEALAKAKNIVGDAKIVDDADKDKIWVYDNRLTGSADILAKKELQGGVFKAGQFSFVLKDGDGKVLQTVTNDADGNVSFHVEYNKAGEYHYTISEVVPEDAENNVKDHITYDTSEHDVMVTVTNGEGKLEAVVTYDNGSSTSPTFTNKYSTTLPAAGHTGTTATYLAGSVLLAIVAVRMHLYRTGAKKGGESRE</sequence>